<evidence type="ECO:0000313" key="2">
    <source>
        <dbReference type="Proteomes" id="UP000240505"/>
    </source>
</evidence>
<dbReference type="Proteomes" id="UP000240505">
    <property type="component" value="Chromosome"/>
</dbReference>
<dbReference type="AlphaFoldDB" id="A0A2R4CGK0"/>
<name>A0A2R4CGK0_9BURK</name>
<organism evidence="1 2">
    <name type="scientific">Pseudoduganella armeniaca</name>
    <dbReference type="NCBI Taxonomy" id="2072590"/>
    <lineage>
        <taxon>Bacteria</taxon>
        <taxon>Pseudomonadati</taxon>
        <taxon>Pseudomonadota</taxon>
        <taxon>Betaproteobacteria</taxon>
        <taxon>Burkholderiales</taxon>
        <taxon>Oxalobacteraceae</taxon>
        <taxon>Telluria group</taxon>
        <taxon>Pseudoduganella</taxon>
    </lineage>
</organism>
<dbReference type="OrthoDB" id="8750771at2"/>
<dbReference type="KEGG" id="masz:C9I28_26015"/>
<reference evidence="1 2" key="1">
    <citation type="submission" date="2018-03" db="EMBL/GenBank/DDBJ databases">
        <title>Massilia armeniaca sp. nov., isolated from desert soil.</title>
        <authorList>
            <person name="Huang H."/>
            <person name="Ren M."/>
        </authorList>
    </citation>
    <scope>NUCLEOTIDE SEQUENCE [LARGE SCALE GENOMIC DNA]</scope>
    <source>
        <strain evidence="1 2">ZMN-3</strain>
    </source>
</reference>
<dbReference type="RefSeq" id="WP_107144038.1">
    <property type="nucleotide sequence ID" value="NZ_CP028324.1"/>
</dbReference>
<accession>A0A2R4CGK0</accession>
<gene>
    <name evidence="1" type="ORF">C9I28_26015</name>
</gene>
<dbReference type="EMBL" id="CP028324">
    <property type="protein sequence ID" value="AVR98705.1"/>
    <property type="molecule type" value="Genomic_DNA"/>
</dbReference>
<protein>
    <submittedName>
        <fullName evidence="1">Uncharacterized protein</fullName>
    </submittedName>
</protein>
<evidence type="ECO:0000313" key="1">
    <source>
        <dbReference type="EMBL" id="AVR98705.1"/>
    </source>
</evidence>
<keyword evidence="2" id="KW-1185">Reference proteome</keyword>
<proteinExistence type="predicted"/>
<sequence>MHFEVPKAKTFKEFGGEYVMIVVSIITALALEHAAQTWHRSHVAHEAAERIEAEVKANIAELDMVIAHNDAQAAQLNKQGKFLLEGIKAKVDDATLMKQWLEEQKGSLGLSIKGPTFKHEAWDVAVANQAVSWMNASTQERYAGAYASMRDVQALSNGSGIRFLDGAALRNVTSDLLMGEAKARDIYRALNQMRAATESMNGNLLILRRDLRQAAATAH</sequence>